<evidence type="ECO:0000259" key="1">
    <source>
        <dbReference type="Pfam" id="PF13280"/>
    </source>
</evidence>
<dbReference type="InterPro" id="IPR026881">
    <property type="entry name" value="WYL_dom"/>
</dbReference>
<dbReference type="AlphaFoldDB" id="A0A921TEZ1"/>
<feature type="domain" description="DNA-binding transcriptional repressor CapW C-terminal dimerisation" evidence="2">
    <location>
        <begin position="211"/>
        <end position="279"/>
    </location>
</feature>
<dbReference type="PIRSF" id="PIRSF015558">
    <property type="entry name" value="Txn_reg_DeoR_prd"/>
    <property type="match status" value="1"/>
</dbReference>
<gene>
    <name evidence="4" type="ORF">CR938_02120</name>
</gene>
<dbReference type="RefSeq" id="WP_162123427.1">
    <property type="nucleotide sequence ID" value="NZ_PDWK01000005.1"/>
</dbReference>
<dbReference type="Proteomes" id="UP000717981">
    <property type="component" value="Unassembled WGS sequence"/>
</dbReference>
<evidence type="ECO:0000313" key="5">
    <source>
        <dbReference type="Proteomes" id="UP000717981"/>
    </source>
</evidence>
<evidence type="ECO:0000313" key="4">
    <source>
        <dbReference type="EMBL" id="KAF1690512.1"/>
    </source>
</evidence>
<dbReference type="Pfam" id="PF26109">
    <property type="entry name" value="WHD_BrxR"/>
    <property type="match status" value="1"/>
</dbReference>
<evidence type="ECO:0000259" key="3">
    <source>
        <dbReference type="Pfam" id="PF26109"/>
    </source>
</evidence>
<dbReference type="InterPro" id="IPR059019">
    <property type="entry name" value="WHD_CapW"/>
</dbReference>
<dbReference type="PANTHER" id="PTHR34580:SF3">
    <property type="entry name" value="PROTEIN PAFB"/>
    <property type="match status" value="1"/>
</dbReference>
<feature type="domain" description="WYL" evidence="1">
    <location>
        <begin position="126"/>
        <end position="193"/>
    </location>
</feature>
<reference evidence="4" key="1">
    <citation type="submission" date="2017-10" db="EMBL/GenBank/DDBJ databases">
        <title>Whole genome sequencing of members of genus Pseudoxanthomonas.</title>
        <authorList>
            <person name="Kumar S."/>
            <person name="Bansal K."/>
            <person name="Kaur A."/>
            <person name="Patil P."/>
            <person name="Sharma S."/>
            <person name="Patil P.B."/>
        </authorList>
    </citation>
    <scope>NUCLEOTIDE SEQUENCE</scope>
    <source>
        <strain evidence="4">DSM 22914</strain>
    </source>
</reference>
<dbReference type="InterPro" id="IPR059020">
    <property type="entry name" value="CapW_CTD"/>
</dbReference>
<sequence length="297" mass="33975">MGATQDSVRWGIERRLEFIEFRLFWEGHVNRSDLMAAFGISINQASTDLNRYLGMAPGNMLYDKSARAYVRGDRFAPLFLKPDPASYLSQLRSISDGITTQEETWIGRLPAFDTVPSPVRGIDAHTLRRVIEAIRTRQALEVEYQSLSYPAPRWRWIAPHAIAFDGFRWHARAWCFTDQCFKDFLLARILGIRDSRPSDVDRGQDADWHTMVTLEIGPHPGLSEAQKKVVALDYGMRNGKCNVTVRKALLYYTLKRLGLDTDPFTRTPADQQIVLLNREVTGMKRTTSTNKPPIRND</sequence>
<name>A0A921TEZ1_9GAMM</name>
<feature type="domain" description="DNA-binding transcriptional repressor CapW winged helix-turn-helix" evidence="3">
    <location>
        <begin position="12"/>
        <end position="92"/>
    </location>
</feature>
<evidence type="ECO:0000259" key="2">
    <source>
        <dbReference type="Pfam" id="PF26107"/>
    </source>
</evidence>
<accession>A0A921TEZ1</accession>
<keyword evidence="5" id="KW-1185">Reference proteome</keyword>
<dbReference type="PROSITE" id="PS52050">
    <property type="entry name" value="WYL"/>
    <property type="match status" value="1"/>
</dbReference>
<dbReference type="InterPro" id="IPR016634">
    <property type="entry name" value="CapW-like"/>
</dbReference>
<dbReference type="PANTHER" id="PTHR34580">
    <property type="match status" value="1"/>
</dbReference>
<organism evidence="4 5">
    <name type="scientific">Pseudoxanthomonas taiwanensis</name>
    <dbReference type="NCBI Taxonomy" id="176598"/>
    <lineage>
        <taxon>Bacteria</taxon>
        <taxon>Pseudomonadati</taxon>
        <taxon>Pseudomonadota</taxon>
        <taxon>Gammaproteobacteria</taxon>
        <taxon>Lysobacterales</taxon>
        <taxon>Lysobacteraceae</taxon>
        <taxon>Pseudoxanthomonas</taxon>
    </lineage>
</organism>
<dbReference type="Pfam" id="PF26107">
    <property type="entry name" value="BrxR_CTD"/>
    <property type="match status" value="1"/>
</dbReference>
<proteinExistence type="predicted"/>
<comment type="caution">
    <text evidence="4">The sequence shown here is derived from an EMBL/GenBank/DDBJ whole genome shotgun (WGS) entry which is preliminary data.</text>
</comment>
<dbReference type="EMBL" id="PDWK01000005">
    <property type="protein sequence ID" value="KAF1690512.1"/>
    <property type="molecule type" value="Genomic_DNA"/>
</dbReference>
<dbReference type="InterPro" id="IPR051534">
    <property type="entry name" value="CBASS_pafABC_assoc_protein"/>
</dbReference>
<dbReference type="OrthoDB" id="9807255at2"/>
<dbReference type="Pfam" id="PF13280">
    <property type="entry name" value="WYL"/>
    <property type="match status" value="1"/>
</dbReference>
<protein>
    <submittedName>
        <fullName evidence="4">WYL domain-containing protein</fullName>
    </submittedName>
</protein>